<organism evidence="3 4">
    <name type="scientific">Ceratopteris richardii</name>
    <name type="common">Triangle waterfern</name>
    <dbReference type="NCBI Taxonomy" id="49495"/>
    <lineage>
        <taxon>Eukaryota</taxon>
        <taxon>Viridiplantae</taxon>
        <taxon>Streptophyta</taxon>
        <taxon>Embryophyta</taxon>
        <taxon>Tracheophyta</taxon>
        <taxon>Polypodiopsida</taxon>
        <taxon>Polypodiidae</taxon>
        <taxon>Polypodiales</taxon>
        <taxon>Pteridineae</taxon>
        <taxon>Pteridaceae</taxon>
        <taxon>Parkerioideae</taxon>
        <taxon>Ceratopteris</taxon>
    </lineage>
</organism>
<evidence type="ECO:0000313" key="3">
    <source>
        <dbReference type="EMBL" id="KAH7290884.1"/>
    </source>
</evidence>
<dbReference type="EMBL" id="CM035435">
    <property type="protein sequence ID" value="KAH7290884.1"/>
    <property type="molecule type" value="Genomic_DNA"/>
</dbReference>
<proteinExistence type="predicted"/>
<protein>
    <recommendedName>
        <fullName evidence="5">Transmembrane protein</fullName>
    </recommendedName>
</protein>
<feature type="transmembrane region" description="Helical" evidence="2">
    <location>
        <begin position="155"/>
        <end position="182"/>
    </location>
</feature>
<reference evidence="3" key="1">
    <citation type="submission" date="2021-08" db="EMBL/GenBank/DDBJ databases">
        <title>WGS assembly of Ceratopteris richardii.</title>
        <authorList>
            <person name="Marchant D.B."/>
            <person name="Chen G."/>
            <person name="Jenkins J."/>
            <person name="Shu S."/>
            <person name="Leebens-Mack J."/>
            <person name="Grimwood J."/>
            <person name="Schmutz J."/>
            <person name="Soltis P."/>
            <person name="Soltis D."/>
            <person name="Chen Z.-H."/>
        </authorList>
    </citation>
    <scope>NUCLEOTIDE SEQUENCE</scope>
    <source>
        <strain evidence="3">Whitten #5841</strain>
        <tissue evidence="3">Leaf</tissue>
    </source>
</reference>
<name>A0A8T2R515_CERRI</name>
<dbReference type="OMA" id="YGWSPFT"/>
<dbReference type="OrthoDB" id="1933066at2759"/>
<sequence length="193" mass="20158">MALSNLSFASSTGFGGLAPLRSSETPAASSPAIFFCSCSSRGSDDLDSDDRKLTRTLNEASKHIVKLALAAAVTGFVALGPTGDALAAKSGGRVGGQAFRSAPPPSAGPRRSGPSSRTNIYINPPSFAPPLFGGYGSPYFGGWGWSPFYAPGPSIAVGVGGGFSFFTFFILLSFVVGIINFFRRRDDEDDYYD</sequence>
<dbReference type="PANTHER" id="PTHR37768">
    <property type="entry name" value="OS06G0694800 PROTEIN"/>
    <property type="match status" value="1"/>
</dbReference>
<keyword evidence="2" id="KW-1133">Transmembrane helix</keyword>
<evidence type="ECO:0000313" key="4">
    <source>
        <dbReference type="Proteomes" id="UP000825935"/>
    </source>
</evidence>
<dbReference type="PANTHER" id="PTHR37768:SF2">
    <property type="entry name" value="OS06G0694800 PROTEIN"/>
    <property type="match status" value="1"/>
</dbReference>
<evidence type="ECO:0000256" key="2">
    <source>
        <dbReference type="SAM" id="Phobius"/>
    </source>
</evidence>
<keyword evidence="2" id="KW-0812">Transmembrane</keyword>
<feature type="region of interest" description="Disordered" evidence="1">
    <location>
        <begin position="96"/>
        <end position="116"/>
    </location>
</feature>
<gene>
    <name evidence="3" type="ORF">KP509_30G067900</name>
</gene>
<evidence type="ECO:0008006" key="5">
    <source>
        <dbReference type="Google" id="ProtNLM"/>
    </source>
</evidence>
<dbReference type="AlphaFoldDB" id="A0A8T2R515"/>
<comment type="caution">
    <text evidence="3">The sequence shown here is derived from an EMBL/GenBank/DDBJ whole genome shotgun (WGS) entry which is preliminary data.</text>
</comment>
<evidence type="ECO:0000256" key="1">
    <source>
        <dbReference type="SAM" id="MobiDB-lite"/>
    </source>
</evidence>
<accession>A0A8T2R515</accession>
<dbReference type="Proteomes" id="UP000825935">
    <property type="component" value="Chromosome 30"/>
</dbReference>
<keyword evidence="4" id="KW-1185">Reference proteome</keyword>
<keyword evidence="2" id="KW-0472">Membrane</keyword>